<name>A0AAV4VU41_9ARAC</name>
<organism evidence="1 2">
    <name type="scientific">Caerostris darwini</name>
    <dbReference type="NCBI Taxonomy" id="1538125"/>
    <lineage>
        <taxon>Eukaryota</taxon>
        <taxon>Metazoa</taxon>
        <taxon>Ecdysozoa</taxon>
        <taxon>Arthropoda</taxon>
        <taxon>Chelicerata</taxon>
        <taxon>Arachnida</taxon>
        <taxon>Araneae</taxon>
        <taxon>Araneomorphae</taxon>
        <taxon>Entelegynae</taxon>
        <taxon>Araneoidea</taxon>
        <taxon>Araneidae</taxon>
        <taxon>Caerostris</taxon>
    </lineage>
</organism>
<keyword evidence="2" id="KW-1185">Reference proteome</keyword>
<evidence type="ECO:0000313" key="1">
    <source>
        <dbReference type="EMBL" id="GIY73464.1"/>
    </source>
</evidence>
<proteinExistence type="predicted"/>
<gene>
    <name evidence="1" type="ORF">CDAR_494011</name>
</gene>
<dbReference type="Proteomes" id="UP001054837">
    <property type="component" value="Unassembled WGS sequence"/>
</dbReference>
<accession>A0AAV4VU41</accession>
<protein>
    <submittedName>
        <fullName evidence="1">Uncharacterized protein</fullName>
    </submittedName>
</protein>
<sequence length="66" mass="7702">MLQEECAAPVHGGAQELYGGTWQHGVARLRSRWIPRPQHPLEEAHLHRYRKQLIIILQEWPKSIAI</sequence>
<evidence type="ECO:0000313" key="2">
    <source>
        <dbReference type="Proteomes" id="UP001054837"/>
    </source>
</evidence>
<dbReference type="EMBL" id="BPLQ01013610">
    <property type="protein sequence ID" value="GIY73464.1"/>
    <property type="molecule type" value="Genomic_DNA"/>
</dbReference>
<dbReference type="AlphaFoldDB" id="A0AAV4VU41"/>
<reference evidence="1 2" key="1">
    <citation type="submission" date="2021-06" db="EMBL/GenBank/DDBJ databases">
        <title>Caerostris darwini draft genome.</title>
        <authorList>
            <person name="Kono N."/>
            <person name="Arakawa K."/>
        </authorList>
    </citation>
    <scope>NUCLEOTIDE SEQUENCE [LARGE SCALE GENOMIC DNA]</scope>
</reference>
<comment type="caution">
    <text evidence="1">The sequence shown here is derived from an EMBL/GenBank/DDBJ whole genome shotgun (WGS) entry which is preliminary data.</text>
</comment>